<feature type="repeat" description="ANK" evidence="1">
    <location>
        <begin position="319"/>
        <end position="348"/>
    </location>
</feature>
<dbReference type="PROSITE" id="PS50297">
    <property type="entry name" value="ANK_REP_REGION"/>
    <property type="match status" value="1"/>
</dbReference>
<proteinExistence type="predicted"/>
<evidence type="ECO:0000256" key="1">
    <source>
        <dbReference type="PROSITE-ProRule" id="PRU00023"/>
    </source>
</evidence>
<organism evidence="2 3">
    <name type="scientific">Paramecium sonneborni</name>
    <dbReference type="NCBI Taxonomy" id="65129"/>
    <lineage>
        <taxon>Eukaryota</taxon>
        <taxon>Sar</taxon>
        <taxon>Alveolata</taxon>
        <taxon>Ciliophora</taxon>
        <taxon>Intramacronucleata</taxon>
        <taxon>Oligohymenophorea</taxon>
        <taxon>Peniculida</taxon>
        <taxon>Parameciidae</taxon>
        <taxon>Paramecium</taxon>
    </lineage>
</organism>
<protein>
    <recommendedName>
        <fullName evidence="4">Ankyrin repeat protein</fullName>
    </recommendedName>
</protein>
<name>A0A8S1PHC7_9CILI</name>
<dbReference type="Pfam" id="PF12796">
    <property type="entry name" value="Ank_2"/>
    <property type="match status" value="1"/>
</dbReference>
<dbReference type="PANTHER" id="PTHR24198">
    <property type="entry name" value="ANKYRIN REPEAT AND PROTEIN KINASE DOMAIN-CONTAINING PROTEIN"/>
    <property type="match status" value="1"/>
</dbReference>
<accession>A0A8S1PHC7</accession>
<evidence type="ECO:0000313" key="2">
    <source>
        <dbReference type="EMBL" id="CAD8102632.1"/>
    </source>
</evidence>
<dbReference type="InterPro" id="IPR002110">
    <property type="entry name" value="Ankyrin_rpt"/>
</dbReference>
<sequence length="426" mass="50953">MQFTPKVNEFNYERPTIKIYKLSQQVVLNRAVSEQKLRKSRAVSDMQNYSSKQIDFKEEMKKLEIIQKPQELKREIFKQIKQTCQEFRNVERERDGSLWVKSYCTNEKIKISKLYQGIKNTQTIDYKNFNQRRNSNAYIKPKKKTVEILQSCQQQNSKPRTQQLRLRLKSKNVFQDTNQQNGYYTARECQQNLVTQQLNNDTTKIKKEVVNDKDMGVFDEMLKFYNQERIVTITQDIMRRKVDFKKIQNELKRTLQYISRLNLDIYQAFSDKVISTKPFQKKHSYEFIQAAKQGKEWEVKEFIKDNKYLVYDFDYIYMTALHWACKREHFEIVKLLIENGADIEFQDIIGRPTLYFAIIGGDPKIVKYILDKKADPWSTAAVNYNQLCMEYNPSLLQLIAQARKAHITLKMTPPLQRETIWKILRR</sequence>
<dbReference type="PROSITE" id="PS50088">
    <property type="entry name" value="ANK_REPEAT"/>
    <property type="match status" value="1"/>
</dbReference>
<dbReference type="SMART" id="SM00248">
    <property type="entry name" value="ANK"/>
    <property type="match status" value="2"/>
</dbReference>
<dbReference type="PANTHER" id="PTHR24198:SF165">
    <property type="entry name" value="ANKYRIN REPEAT-CONTAINING PROTEIN-RELATED"/>
    <property type="match status" value="1"/>
</dbReference>
<dbReference type="EMBL" id="CAJJDN010000078">
    <property type="protein sequence ID" value="CAD8102632.1"/>
    <property type="molecule type" value="Genomic_DNA"/>
</dbReference>
<dbReference type="Proteomes" id="UP000692954">
    <property type="component" value="Unassembled WGS sequence"/>
</dbReference>
<dbReference type="OrthoDB" id="313274at2759"/>
<evidence type="ECO:0008006" key="4">
    <source>
        <dbReference type="Google" id="ProtNLM"/>
    </source>
</evidence>
<evidence type="ECO:0000313" key="3">
    <source>
        <dbReference type="Proteomes" id="UP000692954"/>
    </source>
</evidence>
<comment type="caution">
    <text evidence="2">The sequence shown here is derived from an EMBL/GenBank/DDBJ whole genome shotgun (WGS) entry which is preliminary data.</text>
</comment>
<dbReference type="AlphaFoldDB" id="A0A8S1PHC7"/>
<keyword evidence="3" id="KW-1185">Reference proteome</keyword>
<reference evidence="2" key="1">
    <citation type="submission" date="2021-01" db="EMBL/GenBank/DDBJ databases">
        <authorList>
            <consortium name="Genoscope - CEA"/>
            <person name="William W."/>
        </authorList>
    </citation>
    <scope>NUCLEOTIDE SEQUENCE</scope>
</reference>
<keyword evidence="1" id="KW-0040">ANK repeat</keyword>
<gene>
    <name evidence="2" type="ORF">PSON_ATCC_30995.1.T0780121</name>
</gene>